<keyword evidence="1" id="KW-0479">Metal-binding</keyword>
<dbReference type="EMBL" id="MT663535">
    <property type="protein sequence ID" value="QOI90365.1"/>
    <property type="molecule type" value="Genomic_DNA"/>
</dbReference>
<keyword evidence="1" id="KW-0863">Zinc-finger</keyword>
<dbReference type="InterPro" id="IPR013087">
    <property type="entry name" value="Znf_C2H2_type"/>
</dbReference>
<organismHost>
    <name type="scientific">Pyramimonas plurioculata</name>
    <dbReference type="NCBI Taxonomy" id="36893"/>
</organismHost>
<dbReference type="GO" id="GO:0008270">
    <property type="term" value="F:zinc ion binding"/>
    <property type="evidence" value="ECO:0007669"/>
    <property type="project" value="UniProtKB-KW"/>
</dbReference>
<proteinExistence type="predicted"/>
<evidence type="ECO:0000259" key="2">
    <source>
        <dbReference type="PROSITE" id="PS50157"/>
    </source>
</evidence>
<accession>A0A7M3UNT2</accession>
<dbReference type="PROSITE" id="PS50157">
    <property type="entry name" value="ZINC_FINGER_C2H2_2"/>
    <property type="match status" value="1"/>
</dbReference>
<evidence type="ECO:0000256" key="1">
    <source>
        <dbReference type="PROSITE-ProRule" id="PRU00042"/>
    </source>
</evidence>
<sequence>MRFKCENCEYVSNRRSDLERHVNRKYPCIKKTKDVVCKVEDGVNKLKNPVKLTAGQEKTLNDPVKLTAGQEKTLNDPVKLTAGQEKSLNDPVKLTDKTTMQCSRCDREFTRKDHMKVHEKNCDGFHKKQCKICLRMFATPHGKWNHMQYVKCNPPSTGVSQTINNNGNIDQSINITTNNTINFNIRGDFDKISKSDILDIVNQLEKSEYIKMIQYNMTKGPYVVPRTMEQIYFNDDHPKLQTLKKERRNDKMVEVHVDGKWEKRLVNDITKNVMTNIEEYHQEYFRHLEEKYKDIPIGSKEWNIAVRPLKSFGHMMVWYDGFYGKGIENIGVTLNHPEDEKEIKSRNKDMHKIIKENIYKLTPKNVTSLS</sequence>
<dbReference type="InterPro" id="IPR036236">
    <property type="entry name" value="Znf_C2H2_sf"/>
</dbReference>
<organism evidence="3">
    <name type="scientific">Pyramimonas orientalis virus</name>
    <name type="common">PoV01</name>
    <dbReference type="NCBI Taxonomy" id="455367"/>
    <lineage>
        <taxon>Viruses</taxon>
        <taxon>Varidnaviria</taxon>
        <taxon>Bamfordvirae</taxon>
        <taxon>Nucleocytoviricota</taxon>
        <taxon>Megaviricetes</taxon>
        <taxon>Imitervirales</taxon>
        <taxon>Allomimiviridae</taxon>
        <taxon>Heliosvirus</taxon>
        <taxon>Heliosvirus raunefjordenense</taxon>
    </lineage>
</organism>
<name>A0A7M3UNT2_POV01</name>
<reference evidence="3" key="1">
    <citation type="submission" date="2020-06" db="EMBL/GenBank/DDBJ databases">
        <title>Lateral gene transfer of anion-conducting channel rhodopsins between green algae and giant viruses.</title>
        <authorList>
            <person name="Rozenberg A."/>
            <person name="Oppermann J."/>
            <person name="Wietek J."/>
            <person name="Fernandez Lahore R.G."/>
            <person name="Sandaa R.-A."/>
            <person name="Bratbak G."/>
            <person name="Hegemann P."/>
            <person name="Beja O."/>
        </authorList>
    </citation>
    <scope>NUCLEOTIDE SEQUENCE</scope>
    <source>
        <strain evidence="3">01B</strain>
    </source>
</reference>
<gene>
    <name evidence="3" type="ORF">HWQ62_00228</name>
</gene>
<evidence type="ECO:0000313" key="3">
    <source>
        <dbReference type="EMBL" id="QOI90365.1"/>
    </source>
</evidence>
<feature type="domain" description="C2H2-type" evidence="2">
    <location>
        <begin position="100"/>
        <end position="131"/>
    </location>
</feature>
<protein>
    <recommendedName>
        <fullName evidence="2">C2H2-type domain-containing protein</fullName>
    </recommendedName>
</protein>
<dbReference type="SUPFAM" id="SSF57667">
    <property type="entry name" value="beta-beta-alpha zinc fingers"/>
    <property type="match status" value="1"/>
</dbReference>
<keyword evidence="1" id="KW-0862">Zinc</keyword>
<dbReference type="Gene3D" id="3.30.160.60">
    <property type="entry name" value="Classic Zinc Finger"/>
    <property type="match status" value="1"/>
</dbReference>